<organism evidence="1 2">
    <name type="scientific">Candidatus Nitrospira nitrificans</name>
    <dbReference type="NCBI Taxonomy" id="1742973"/>
    <lineage>
        <taxon>Bacteria</taxon>
        <taxon>Pseudomonadati</taxon>
        <taxon>Nitrospirota</taxon>
        <taxon>Nitrospiria</taxon>
        <taxon>Nitrospirales</taxon>
        <taxon>Nitrospiraceae</taxon>
        <taxon>Nitrospira</taxon>
    </lineage>
</organism>
<reference evidence="2" key="1">
    <citation type="submission" date="2015-10" db="EMBL/GenBank/DDBJ databases">
        <authorList>
            <person name="Luecker S."/>
            <person name="Luecker S."/>
        </authorList>
    </citation>
    <scope>NUCLEOTIDE SEQUENCE [LARGE SCALE GENOMIC DNA]</scope>
</reference>
<dbReference type="EMBL" id="CZPZ01000031">
    <property type="protein sequence ID" value="CUS37762.1"/>
    <property type="molecule type" value="Genomic_DNA"/>
</dbReference>
<sequence>MQSRKPHLDGVTYQRLDGKARQLGFPISDFLKSTRRRELTHAFPPT</sequence>
<keyword evidence="2" id="KW-1185">Reference proteome</keyword>
<name>A0A0S4LRN8_9BACT</name>
<accession>A0A0S4LRN8</accession>
<evidence type="ECO:0000313" key="2">
    <source>
        <dbReference type="Proteomes" id="UP000198736"/>
    </source>
</evidence>
<proteinExistence type="predicted"/>
<protein>
    <submittedName>
        <fullName evidence="1">Uncharacterized protein</fullName>
    </submittedName>
</protein>
<gene>
    <name evidence="1" type="ORF">COMA2_40011</name>
</gene>
<dbReference type="AlphaFoldDB" id="A0A0S4LRN8"/>
<evidence type="ECO:0000313" key="1">
    <source>
        <dbReference type="EMBL" id="CUS37762.1"/>
    </source>
</evidence>
<dbReference type="Proteomes" id="UP000198736">
    <property type="component" value="Unassembled WGS sequence"/>
</dbReference>